<gene>
    <name evidence="5" type="ORF">TUM4630_00860</name>
</gene>
<comment type="caution">
    <text evidence="5">The sequence shown here is derived from an EMBL/GenBank/DDBJ whole genome shotgun (WGS) entry which is preliminary data.</text>
</comment>
<evidence type="ECO:0000313" key="6">
    <source>
        <dbReference type="Proteomes" id="UP000761574"/>
    </source>
</evidence>
<dbReference type="RefSeq" id="WP_119978787.1">
    <property type="nucleotide sequence ID" value="NZ_BPFB01000001.1"/>
</dbReference>
<dbReference type="Proteomes" id="UP000761574">
    <property type="component" value="Unassembled WGS sequence"/>
</dbReference>
<dbReference type="InterPro" id="IPR003593">
    <property type="entry name" value="AAA+_ATPase"/>
</dbReference>
<keyword evidence="3" id="KW-0067">ATP-binding</keyword>
<sequence>MQLLQLRQISFHYQTAAKPLFDDLDFTLNAGDCQMIHGHTGSGKSTLLKLILGVMERPFAGERHCAPQLCLGVVMQDPNVQLLRQTLGAEVAFALENLGVAATNMHAQVSQALRKVGLFISLETPIETLSLGQRYRLMIAAQLVLQPDILLLDEPWAQLDNQGVQELTVLLAQLQQSGMAIVIVEHHKRAFSSCVTHRWLLDAGQLHPYQENDAELEPALLGITGGRTKLNASAMQAPVIHAEPFKVGFSGQPLLFQSAALRLYPGEIVALTGDNGTGKSTLLKCLAGIQADVGNLGISVLNQRPKLGVYGHQLALLHQRPSRQLFESSVIEEMQFSLKRYGLPLERAPQMLARLGLSALASQSPHQLSYGQQHLVALASLACLQPQILLLDDPFAGLDSGFFCQVAKLILTLSEQGCAIVLASHRPLDLLPIDQVWHISDKRMQCFAGDGLTQNEAYSRVG</sequence>
<organism evidence="5 6">
    <name type="scientific">Shewanella algidipiscicola</name>
    <dbReference type="NCBI Taxonomy" id="614070"/>
    <lineage>
        <taxon>Bacteria</taxon>
        <taxon>Pseudomonadati</taxon>
        <taxon>Pseudomonadota</taxon>
        <taxon>Gammaproteobacteria</taxon>
        <taxon>Alteromonadales</taxon>
        <taxon>Shewanellaceae</taxon>
        <taxon>Shewanella</taxon>
    </lineage>
</organism>
<keyword evidence="2" id="KW-0547">Nucleotide-binding</keyword>
<dbReference type="Gene3D" id="3.40.50.300">
    <property type="entry name" value="P-loop containing nucleotide triphosphate hydrolases"/>
    <property type="match status" value="2"/>
</dbReference>
<dbReference type="InterPro" id="IPR003439">
    <property type="entry name" value="ABC_transporter-like_ATP-bd"/>
</dbReference>
<feature type="domain" description="ABC transporter" evidence="4">
    <location>
        <begin position="240"/>
        <end position="461"/>
    </location>
</feature>
<accession>A0ABQ4P2E0</accession>
<dbReference type="PROSITE" id="PS50893">
    <property type="entry name" value="ABC_TRANSPORTER_2"/>
    <property type="match status" value="2"/>
</dbReference>
<name>A0ABQ4P2E0_9GAMM</name>
<dbReference type="InterPro" id="IPR015856">
    <property type="entry name" value="ABC_transpr_CbiO/EcfA_su"/>
</dbReference>
<evidence type="ECO:0000259" key="4">
    <source>
        <dbReference type="PROSITE" id="PS50893"/>
    </source>
</evidence>
<dbReference type="InterPro" id="IPR027417">
    <property type="entry name" value="P-loop_NTPase"/>
</dbReference>
<dbReference type="SUPFAM" id="SSF52540">
    <property type="entry name" value="P-loop containing nucleoside triphosphate hydrolases"/>
    <property type="match status" value="2"/>
</dbReference>
<dbReference type="PANTHER" id="PTHR43553">
    <property type="entry name" value="HEAVY METAL TRANSPORTER"/>
    <property type="match status" value="1"/>
</dbReference>
<dbReference type="EMBL" id="BPFB01000001">
    <property type="protein sequence ID" value="GIU41680.1"/>
    <property type="molecule type" value="Genomic_DNA"/>
</dbReference>
<evidence type="ECO:0000256" key="3">
    <source>
        <dbReference type="ARBA" id="ARBA00022840"/>
    </source>
</evidence>
<evidence type="ECO:0000256" key="1">
    <source>
        <dbReference type="ARBA" id="ARBA00022448"/>
    </source>
</evidence>
<dbReference type="SMART" id="SM00382">
    <property type="entry name" value="AAA"/>
    <property type="match status" value="2"/>
</dbReference>
<dbReference type="Pfam" id="PF00005">
    <property type="entry name" value="ABC_tran"/>
    <property type="match status" value="2"/>
</dbReference>
<evidence type="ECO:0000256" key="2">
    <source>
        <dbReference type="ARBA" id="ARBA00022741"/>
    </source>
</evidence>
<proteinExistence type="predicted"/>
<feature type="domain" description="ABC transporter" evidence="4">
    <location>
        <begin position="4"/>
        <end position="228"/>
    </location>
</feature>
<evidence type="ECO:0000313" key="5">
    <source>
        <dbReference type="EMBL" id="GIU41680.1"/>
    </source>
</evidence>
<protein>
    <submittedName>
        <fullName evidence="5">ABC transporter</fullName>
    </submittedName>
</protein>
<keyword evidence="6" id="KW-1185">Reference proteome</keyword>
<dbReference type="CDD" id="cd03225">
    <property type="entry name" value="ABC_cobalt_CbiO_domain1"/>
    <property type="match status" value="2"/>
</dbReference>
<reference evidence="5 6" key="1">
    <citation type="submission" date="2021-05" db="EMBL/GenBank/DDBJ databases">
        <title>Molecular characterization for Shewanella algae harboring chromosomal blaOXA-55-like strains isolated from clinical and environment sample.</title>
        <authorList>
            <person name="Ohama Y."/>
            <person name="Aoki K."/>
            <person name="Harada S."/>
            <person name="Moriya K."/>
            <person name="Ishii Y."/>
            <person name="Tateda K."/>
        </authorList>
    </citation>
    <scope>NUCLEOTIDE SEQUENCE [LARGE SCALE GENOMIC DNA]</scope>
    <source>
        <strain evidence="5 6">LMG 23746</strain>
    </source>
</reference>
<dbReference type="InterPro" id="IPR050095">
    <property type="entry name" value="ECF_ABC_transporter_ATP-bd"/>
</dbReference>
<keyword evidence="1" id="KW-0813">Transport</keyword>